<evidence type="ECO:0000256" key="1">
    <source>
        <dbReference type="ARBA" id="ARBA00004651"/>
    </source>
</evidence>
<dbReference type="PRINTS" id="PR01755">
    <property type="entry name" value="SECFTRNLCASE"/>
</dbReference>
<dbReference type="GO" id="GO:0005886">
    <property type="term" value="C:plasma membrane"/>
    <property type="evidence" value="ECO:0007669"/>
    <property type="project" value="UniProtKB-SubCell"/>
</dbReference>
<dbReference type="Gene3D" id="1.20.1640.10">
    <property type="entry name" value="Multidrug efflux transporter AcrB transmembrane domain"/>
    <property type="match status" value="2"/>
</dbReference>
<feature type="transmembrane region" description="Helical" evidence="9">
    <location>
        <begin position="543"/>
        <end position="565"/>
    </location>
</feature>
<keyword evidence="7" id="KW-0811">Translocation</keyword>
<feature type="transmembrane region" description="Helical" evidence="9">
    <location>
        <begin position="680"/>
        <end position="701"/>
    </location>
</feature>
<feature type="domain" description="Protein export membrane protein SecD/SecF C-terminal" evidence="10">
    <location>
        <begin position="322"/>
        <end position="499"/>
    </location>
</feature>
<dbReference type="InterPro" id="IPR048634">
    <property type="entry name" value="SecD_SecF_C"/>
</dbReference>
<evidence type="ECO:0000313" key="11">
    <source>
        <dbReference type="EMBL" id="QBF34891.1"/>
    </source>
</evidence>
<keyword evidence="5" id="KW-0653">Protein transport</keyword>
<evidence type="ECO:0000256" key="8">
    <source>
        <dbReference type="ARBA" id="ARBA00023136"/>
    </source>
</evidence>
<dbReference type="Pfam" id="PF02355">
    <property type="entry name" value="SecD_SecF_C"/>
    <property type="match status" value="2"/>
</dbReference>
<dbReference type="Proteomes" id="UP000289326">
    <property type="component" value="Chromosome"/>
</dbReference>
<reference evidence="11 12" key="1">
    <citation type="submission" date="2019-01" db="EMBL/GenBank/DDBJ databases">
        <title>Complete sequence and annotation of the Mycoplasma phocirhinis strain 852T genome.</title>
        <authorList>
            <person name="Frasca S.Jr."/>
            <person name="Kutish G.F."/>
            <person name="Castellanos Gell J."/>
            <person name="Michaels D.L."/>
            <person name="Brown D.R."/>
        </authorList>
    </citation>
    <scope>NUCLEOTIDE SEQUENCE [LARGE SCALE GENOMIC DNA]</scope>
    <source>
        <strain evidence="11 12">852</strain>
    </source>
</reference>
<dbReference type="SUPFAM" id="SSF82866">
    <property type="entry name" value="Multidrug efflux transporter AcrB transmembrane domain"/>
    <property type="match status" value="2"/>
</dbReference>
<evidence type="ECO:0000256" key="6">
    <source>
        <dbReference type="ARBA" id="ARBA00022989"/>
    </source>
</evidence>
<evidence type="ECO:0000256" key="7">
    <source>
        <dbReference type="ARBA" id="ARBA00023010"/>
    </source>
</evidence>
<feature type="transmembrane region" description="Helical" evidence="9">
    <location>
        <begin position="735"/>
        <end position="755"/>
    </location>
</feature>
<dbReference type="RefSeq" id="WP_130429668.1">
    <property type="nucleotide sequence ID" value="NZ_CP034841.1"/>
</dbReference>
<keyword evidence="3" id="KW-1003">Cell membrane</keyword>
<keyword evidence="4 9" id="KW-0812">Transmembrane</keyword>
<feature type="transmembrane region" description="Helical" evidence="9">
    <location>
        <begin position="819"/>
        <end position="840"/>
    </location>
</feature>
<dbReference type="OrthoDB" id="9805019at2"/>
<feature type="domain" description="Protein export membrane protein SecD/SecF C-terminal" evidence="10">
    <location>
        <begin position="679"/>
        <end position="844"/>
    </location>
</feature>
<dbReference type="EMBL" id="CP034841">
    <property type="protein sequence ID" value="QBF34891.1"/>
    <property type="molecule type" value="Genomic_DNA"/>
</dbReference>
<dbReference type="AlphaFoldDB" id="A0A4P6MSP5"/>
<evidence type="ECO:0000259" key="10">
    <source>
        <dbReference type="Pfam" id="PF02355"/>
    </source>
</evidence>
<keyword evidence="12" id="KW-1185">Reference proteome</keyword>
<evidence type="ECO:0000256" key="5">
    <source>
        <dbReference type="ARBA" id="ARBA00022927"/>
    </source>
</evidence>
<feature type="transmembrane region" description="Helical" evidence="9">
    <location>
        <begin position="350"/>
        <end position="371"/>
    </location>
</feature>
<feature type="transmembrane region" description="Helical" evidence="9">
    <location>
        <begin position="482"/>
        <end position="505"/>
    </location>
</feature>
<comment type="subcellular location">
    <subcellularLocation>
        <location evidence="1">Cell membrane</location>
        <topology evidence="1">Multi-pass membrane protein</topology>
    </subcellularLocation>
</comment>
<sequence>MKKIGQFFKNIFSASTLKRFFTLSNWKRWFFSFFIVAATITTVVAGTTLYTTKNVKKSIKYGGGQEFLVSIENNNESKTPVTEVARSVQNRIGDSNNFNDVRVDVESDDKLKISKTGDLSVKERQTFEKLLTTKSTLIFTDISGQPLFRNGVFVEPNENNKINWEDVVEDEQILNSFVPPIRNARQNFNSFGSNNSFVVDVTLSNKTAEIEWTKATDYLSKKAQGQNLLLTWLNIDDLINIARNEYLNEWIKANKNPYNFVYVNETPDQGQNQGVLKTYSINADNYLINKVGVNTPLRGESFSIPSSARGERLTDESSKKLAENIKFGIAKYDLKIVSSNFISANETNNAYLLSLIAIGVIFVLIAIMFIVNYGLLGALSTISMALYLFITMLMFTTLRGEYSPIALASVMLGLLIFFNSIVLTYSRLKQEIYRGEKMRKALATTMRSTLSTLFDSNIVIILISFMLFYFGTQGIRTFSISLVFSIIGVATSAILLTRFVTSMLVNTKLFSKKPNLLGVRSKKLNHAFVNKFTNLNFISHSKWYLVAIGIFVLLALITFGVFAGINQNISAGFNRALEFQGGVNITIQGRQDLNTTINIEQATQIRDYLINNSANLNISNASDVISLSALDSQNNAYSVVIKTSQSISPQQISAIRNGVQAIASVDILSYGFNSLSSIEFLLNTIYAVLVALGIIFIYILIRFKWTYAIAVLIALIIDIILGVSFVALARIELNTLTIIAFAALLIISANDKIILISKIKEQMSLNFHTDFIEKEGVEMVANKAVQTYFKRSIYSLIAMVIIASIVALFIYPIEYSFSVTLIFGAINTVFSSIFITMFIWNKLESKRQAGIKKRFKNKYWVIPGVDEQIFPGINDFIA</sequence>
<accession>A0A4P6MSP5</accession>
<dbReference type="NCBIfam" id="NF046001">
    <property type="entry name" value="SecDF_plasm"/>
    <property type="match status" value="1"/>
</dbReference>
<feature type="transmembrane region" description="Helical" evidence="9">
    <location>
        <begin position="378"/>
        <end position="398"/>
    </location>
</feature>
<gene>
    <name evidence="11" type="ORF">EG856_03175</name>
</gene>
<keyword evidence="6 9" id="KW-1133">Transmembrane helix</keyword>
<keyword evidence="2" id="KW-0813">Transport</keyword>
<evidence type="ECO:0000256" key="3">
    <source>
        <dbReference type="ARBA" id="ARBA00022475"/>
    </source>
</evidence>
<evidence type="ECO:0000256" key="4">
    <source>
        <dbReference type="ARBA" id="ARBA00022692"/>
    </source>
</evidence>
<dbReference type="GO" id="GO:0015031">
    <property type="term" value="P:protein transport"/>
    <property type="evidence" value="ECO:0007669"/>
    <property type="project" value="UniProtKB-KW"/>
</dbReference>
<dbReference type="InterPro" id="IPR022813">
    <property type="entry name" value="SecD/SecF_arch_bac"/>
</dbReference>
<dbReference type="NCBIfam" id="NF009582">
    <property type="entry name" value="PRK13024.1-2"/>
    <property type="match status" value="1"/>
</dbReference>
<evidence type="ECO:0000256" key="9">
    <source>
        <dbReference type="SAM" id="Phobius"/>
    </source>
</evidence>
<evidence type="ECO:0000313" key="12">
    <source>
        <dbReference type="Proteomes" id="UP000289326"/>
    </source>
</evidence>
<dbReference type="InterPro" id="IPR022645">
    <property type="entry name" value="SecD/SecF_bac"/>
</dbReference>
<feature type="transmembrane region" description="Helical" evidence="9">
    <location>
        <begin position="793"/>
        <end position="813"/>
    </location>
</feature>
<dbReference type="PANTHER" id="PTHR30081">
    <property type="entry name" value="PROTEIN-EXPORT MEMBRANE PROTEIN SEC"/>
    <property type="match status" value="1"/>
</dbReference>
<organism evidence="11 12">
    <name type="scientific">Mycoplasmopsis phocirhinis</name>
    <dbReference type="NCBI Taxonomy" id="142650"/>
    <lineage>
        <taxon>Bacteria</taxon>
        <taxon>Bacillati</taxon>
        <taxon>Mycoplasmatota</taxon>
        <taxon>Mycoplasmoidales</taxon>
        <taxon>Metamycoplasmataceae</taxon>
        <taxon>Mycoplasmopsis</taxon>
    </lineage>
</organism>
<feature type="transmembrane region" description="Helical" evidence="9">
    <location>
        <begin position="404"/>
        <end position="428"/>
    </location>
</feature>
<dbReference type="PANTHER" id="PTHR30081:SF8">
    <property type="entry name" value="PROTEIN TRANSLOCASE SUBUNIT SECF"/>
    <property type="match status" value="1"/>
</dbReference>
<feature type="transmembrane region" description="Helical" evidence="9">
    <location>
        <begin position="449"/>
        <end position="470"/>
    </location>
</feature>
<proteinExistence type="predicted"/>
<protein>
    <submittedName>
        <fullName evidence="11">Protein translocase subunit SecDF</fullName>
    </submittedName>
</protein>
<evidence type="ECO:0000256" key="2">
    <source>
        <dbReference type="ARBA" id="ARBA00022448"/>
    </source>
</evidence>
<name>A0A4P6MSP5_9BACT</name>
<dbReference type="KEGG" id="mphi:EG856_03175"/>
<feature type="transmembrane region" description="Helical" evidence="9">
    <location>
        <begin position="708"/>
        <end position="729"/>
    </location>
</feature>
<keyword evidence="8 9" id="KW-0472">Membrane</keyword>